<keyword evidence="1" id="KW-1133">Transmembrane helix</keyword>
<reference evidence="2" key="2">
    <citation type="submission" date="2022-01" db="EMBL/GenBank/DDBJ databases">
        <authorList>
            <person name="Hirooka S."/>
            <person name="Miyagishima S.Y."/>
        </authorList>
    </citation>
    <scope>NUCLEOTIDE SEQUENCE</scope>
    <source>
        <strain evidence="2">NBRC 102759</strain>
    </source>
</reference>
<name>A0A9C7PWH8_9RHOD</name>
<comment type="caution">
    <text evidence="2">The sequence shown here is derived from an EMBL/GenBank/DDBJ whole genome shotgun (WGS) entry which is preliminary data.</text>
</comment>
<keyword evidence="3" id="KW-1185">Reference proteome</keyword>
<gene>
    <name evidence="2" type="ORF">GpartN1_g3535.t1</name>
</gene>
<keyword evidence="1" id="KW-0812">Transmembrane</keyword>
<dbReference type="EMBL" id="BQMJ01000027">
    <property type="protein sequence ID" value="GJQ11744.1"/>
    <property type="molecule type" value="Genomic_DNA"/>
</dbReference>
<feature type="transmembrane region" description="Helical" evidence="1">
    <location>
        <begin position="50"/>
        <end position="72"/>
    </location>
</feature>
<proteinExistence type="predicted"/>
<protein>
    <submittedName>
        <fullName evidence="2">Uncharacterized protein</fullName>
    </submittedName>
</protein>
<feature type="transmembrane region" description="Helical" evidence="1">
    <location>
        <begin position="84"/>
        <end position="103"/>
    </location>
</feature>
<sequence>MSDSSEPTENTQRLPKRVRRPVYTARGQTFQWEDLRPDEQDAILDCATSAGIRATAGFGAVLSLCAFARAYFERLRVVPRWAGILSVTTFGLAGAYGAALTAVPSCIQSIRGLPDSSLATALDETLADWNSS</sequence>
<accession>A0A9C7PWH8</accession>
<evidence type="ECO:0000313" key="3">
    <source>
        <dbReference type="Proteomes" id="UP001061958"/>
    </source>
</evidence>
<dbReference type="OrthoDB" id="10352389at2759"/>
<evidence type="ECO:0000313" key="2">
    <source>
        <dbReference type="EMBL" id="GJQ11744.1"/>
    </source>
</evidence>
<evidence type="ECO:0000256" key="1">
    <source>
        <dbReference type="SAM" id="Phobius"/>
    </source>
</evidence>
<organism evidence="2 3">
    <name type="scientific">Galdieria partita</name>
    <dbReference type="NCBI Taxonomy" id="83374"/>
    <lineage>
        <taxon>Eukaryota</taxon>
        <taxon>Rhodophyta</taxon>
        <taxon>Bangiophyceae</taxon>
        <taxon>Galdieriales</taxon>
        <taxon>Galdieriaceae</taxon>
        <taxon>Galdieria</taxon>
    </lineage>
</organism>
<dbReference type="AlphaFoldDB" id="A0A9C7PWH8"/>
<dbReference type="Proteomes" id="UP001061958">
    <property type="component" value="Unassembled WGS sequence"/>
</dbReference>
<reference evidence="2" key="1">
    <citation type="journal article" date="2022" name="Proc. Natl. Acad. Sci. U.S.A.">
        <title>Life cycle and functional genomics of the unicellular red alga Galdieria for elucidating algal and plant evolution and industrial use.</title>
        <authorList>
            <person name="Hirooka S."/>
            <person name="Itabashi T."/>
            <person name="Ichinose T.M."/>
            <person name="Onuma R."/>
            <person name="Fujiwara T."/>
            <person name="Yamashita S."/>
            <person name="Jong L.W."/>
            <person name="Tomita R."/>
            <person name="Iwane A.H."/>
            <person name="Miyagishima S.Y."/>
        </authorList>
    </citation>
    <scope>NUCLEOTIDE SEQUENCE</scope>
    <source>
        <strain evidence="2">NBRC 102759</strain>
    </source>
</reference>
<keyword evidence="1" id="KW-0472">Membrane</keyword>